<name>C5KZC0_PERM5</name>
<evidence type="ECO:0000256" key="1">
    <source>
        <dbReference type="SAM" id="MobiDB-lite"/>
    </source>
</evidence>
<dbReference type="InterPro" id="IPR021109">
    <property type="entry name" value="Peptidase_aspartic_dom_sf"/>
</dbReference>
<feature type="non-terminal residue" evidence="2">
    <location>
        <position position="241"/>
    </location>
</feature>
<evidence type="ECO:0000313" key="3">
    <source>
        <dbReference type="Proteomes" id="UP000007800"/>
    </source>
</evidence>
<keyword evidence="3" id="KW-1185">Reference proteome</keyword>
<proteinExistence type="predicted"/>
<reference evidence="2 3" key="1">
    <citation type="submission" date="2008-07" db="EMBL/GenBank/DDBJ databases">
        <authorList>
            <person name="El-Sayed N."/>
            <person name="Caler E."/>
            <person name="Inman J."/>
            <person name="Amedeo P."/>
            <person name="Hass B."/>
            <person name="Wortman J."/>
        </authorList>
    </citation>
    <scope>NUCLEOTIDE SEQUENCE [LARGE SCALE GENOMIC DNA]</scope>
    <source>
        <strain evidence="3">ATCC 50983 / TXsc</strain>
    </source>
</reference>
<dbReference type="OMA" id="LMIRVAP"/>
<dbReference type="RefSeq" id="XP_002778378.1">
    <property type="nucleotide sequence ID" value="XM_002778332.1"/>
</dbReference>
<accession>C5KZC0</accession>
<dbReference type="EMBL" id="GG677764">
    <property type="protein sequence ID" value="EER10173.1"/>
    <property type="molecule type" value="Genomic_DNA"/>
</dbReference>
<evidence type="ECO:0000313" key="2">
    <source>
        <dbReference type="EMBL" id="EER10173.1"/>
    </source>
</evidence>
<dbReference type="CDD" id="cd00303">
    <property type="entry name" value="retropepsin_like"/>
    <property type="match status" value="1"/>
</dbReference>
<feature type="compositionally biased region" description="Polar residues" evidence="1">
    <location>
        <begin position="7"/>
        <end position="24"/>
    </location>
</feature>
<protein>
    <submittedName>
        <fullName evidence="2">Uncharacterized protein</fullName>
    </submittedName>
</protein>
<dbReference type="InParanoid" id="C5KZC0"/>
<gene>
    <name evidence="2" type="ORF">Pmar_PMAR011464</name>
</gene>
<sequence>MLCYISDPTTSSTPPGVNAVHTTTSSDRSQLQILELHVNTPGNGPSKTCPARALLDSGAEVALVSTAELERWRETGVTVDLVPDETTLVPFDGGRQCSVLGRGTVEITLDGIVIPVTIRVFPTLSHPFILPLSVFREAGGAVWVISDGHGDSLYLRHDLNKIGLNTVTTDYHESRLVANTTALEEITCDDYFDLPRDENLLDVSLVPDPTAPDGRPSISVPWLSSDRPKLNYTLAKARDLS</sequence>
<dbReference type="Proteomes" id="UP000007800">
    <property type="component" value="Unassembled WGS sequence"/>
</dbReference>
<organism evidence="3">
    <name type="scientific">Perkinsus marinus (strain ATCC 50983 / TXsc)</name>
    <dbReference type="NCBI Taxonomy" id="423536"/>
    <lineage>
        <taxon>Eukaryota</taxon>
        <taxon>Sar</taxon>
        <taxon>Alveolata</taxon>
        <taxon>Perkinsozoa</taxon>
        <taxon>Perkinsea</taxon>
        <taxon>Perkinsida</taxon>
        <taxon>Perkinsidae</taxon>
        <taxon>Perkinsus</taxon>
    </lineage>
</organism>
<dbReference type="Gene3D" id="2.40.70.10">
    <property type="entry name" value="Acid Proteases"/>
    <property type="match status" value="1"/>
</dbReference>
<dbReference type="GeneID" id="9038649"/>
<feature type="region of interest" description="Disordered" evidence="1">
    <location>
        <begin position="5"/>
        <end position="24"/>
    </location>
</feature>
<dbReference type="AlphaFoldDB" id="C5KZC0"/>